<dbReference type="SFLD" id="SFLDG01135">
    <property type="entry name" value="C1.5.6:_HAD__Beta-PGM__Phospha"/>
    <property type="match status" value="1"/>
</dbReference>
<evidence type="ECO:0000313" key="1">
    <source>
        <dbReference type="EMBL" id="MBF0637412.1"/>
    </source>
</evidence>
<organism evidence="1 2">
    <name type="scientific">Prosthecochloris ethylica</name>
    <dbReference type="NCBI Taxonomy" id="2743976"/>
    <lineage>
        <taxon>Bacteria</taxon>
        <taxon>Pseudomonadati</taxon>
        <taxon>Chlorobiota</taxon>
        <taxon>Chlorobiia</taxon>
        <taxon>Chlorobiales</taxon>
        <taxon>Chlorobiaceae</taxon>
        <taxon>Prosthecochloris</taxon>
    </lineage>
</organism>
<dbReference type="Gene3D" id="3.40.50.1000">
    <property type="entry name" value="HAD superfamily/HAD-like"/>
    <property type="match status" value="1"/>
</dbReference>
<keyword evidence="1" id="KW-0378">Hydrolase</keyword>
<sequence>MTYRLVVFDFDGTLADSEASIMRSLELVAEDLGLSGIDRSNARKSIGLPLQRTIEMGLGLDPGRASGAVELYRKHYHEVAYGSTRLFPGVVETLDVLLKNNFLLAVASGKSTAGLNAMMEHLGIAERFCFVAGAQDVQRPKPAPDMVLKALTSLDVAPEECLVVGDTVHDIEMGQRAGAHTCAVTYGNNSAEELRRFNPTFMVDSLSDIQLFLQTIS</sequence>
<dbReference type="SFLD" id="SFLDG01129">
    <property type="entry name" value="C1.5:_HAD__Beta-PGM__Phosphata"/>
    <property type="match status" value="1"/>
</dbReference>
<dbReference type="InterPro" id="IPR041492">
    <property type="entry name" value="HAD_2"/>
</dbReference>
<dbReference type="SFLD" id="SFLDS00003">
    <property type="entry name" value="Haloacid_Dehalogenase"/>
    <property type="match status" value="1"/>
</dbReference>
<dbReference type="PANTHER" id="PTHR43434:SF24">
    <property type="entry name" value="HYDROLASE-RELATED"/>
    <property type="match status" value="1"/>
</dbReference>
<dbReference type="InterPro" id="IPR050155">
    <property type="entry name" value="HAD-like_hydrolase_sf"/>
</dbReference>
<dbReference type="NCBIfam" id="TIGR01549">
    <property type="entry name" value="HAD-SF-IA-v1"/>
    <property type="match status" value="1"/>
</dbReference>
<accession>A0ABR9XU23</accession>
<dbReference type="InterPro" id="IPR023198">
    <property type="entry name" value="PGP-like_dom2"/>
</dbReference>
<dbReference type="InterPro" id="IPR023214">
    <property type="entry name" value="HAD_sf"/>
</dbReference>
<dbReference type="Proteomes" id="UP000619838">
    <property type="component" value="Unassembled WGS sequence"/>
</dbReference>
<dbReference type="RefSeq" id="WP_175187498.1">
    <property type="nucleotide sequence ID" value="NZ_JABVZQ010000010.1"/>
</dbReference>
<dbReference type="PANTHER" id="PTHR43434">
    <property type="entry name" value="PHOSPHOGLYCOLATE PHOSPHATASE"/>
    <property type="match status" value="1"/>
</dbReference>
<name>A0ABR9XU23_9CHLB</name>
<comment type="caution">
    <text evidence="1">The sequence shown here is derived from an EMBL/GenBank/DDBJ whole genome shotgun (WGS) entry which is preliminary data.</text>
</comment>
<dbReference type="Gene3D" id="1.10.150.240">
    <property type="entry name" value="Putative phosphatase, domain 2"/>
    <property type="match status" value="1"/>
</dbReference>
<keyword evidence="2" id="KW-1185">Reference proteome</keyword>
<dbReference type="InterPro" id="IPR036412">
    <property type="entry name" value="HAD-like_sf"/>
</dbReference>
<dbReference type="Pfam" id="PF13419">
    <property type="entry name" value="HAD_2"/>
    <property type="match status" value="1"/>
</dbReference>
<gene>
    <name evidence="1" type="ORF">INT08_09565</name>
</gene>
<dbReference type="InterPro" id="IPR006439">
    <property type="entry name" value="HAD-SF_hydro_IA"/>
</dbReference>
<dbReference type="NCBIfam" id="TIGR01509">
    <property type="entry name" value="HAD-SF-IA-v3"/>
    <property type="match status" value="1"/>
</dbReference>
<dbReference type="EMBL" id="JADGII010000020">
    <property type="protein sequence ID" value="MBF0637412.1"/>
    <property type="molecule type" value="Genomic_DNA"/>
</dbReference>
<protein>
    <submittedName>
        <fullName evidence="1">HAD family hydrolase</fullName>
    </submittedName>
</protein>
<proteinExistence type="predicted"/>
<evidence type="ECO:0000313" key="2">
    <source>
        <dbReference type="Proteomes" id="UP000619838"/>
    </source>
</evidence>
<dbReference type="GO" id="GO:0016787">
    <property type="term" value="F:hydrolase activity"/>
    <property type="evidence" value="ECO:0007669"/>
    <property type="project" value="UniProtKB-KW"/>
</dbReference>
<reference evidence="1 2" key="1">
    <citation type="journal article" date="2020" name="Microorganisms">
        <title>Simultaneous Genome Sequencing of Prosthecochloris ethylica and Desulfuromonas acetoxidans within a Syntrophic Mixture Reveals Unique Pili and Protein Interactions.</title>
        <authorList>
            <person name="Kyndt J.A."/>
            <person name="Van Beeumen J.J."/>
            <person name="Meyer T.E."/>
        </authorList>
    </citation>
    <scope>NUCLEOTIDE SEQUENCE [LARGE SCALE GENOMIC DNA]</scope>
    <source>
        <strain evidence="1 2">N3</strain>
    </source>
</reference>
<dbReference type="SUPFAM" id="SSF56784">
    <property type="entry name" value="HAD-like"/>
    <property type="match status" value="1"/>
</dbReference>